<feature type="compositionally biased region" description="Low complexity" evidence="1">
    <location>
        <begin position="143"/>
        <end position="153"/>
    </location>
</feature>
<keyword evidence="3" id="KW-1185">Reference proteome</keyword>
<accession>A0ABD0NKE3</accession>
<feature type="region of interest" description="Disordered" evidence="1">
    <location>
        <begin position="128"/>
        <end position="153"/>
    </location>
</feature>
<evidence type="ECO:0000313" key="3">
    <source>
        <dbReference type="Proteomes" id="UP001529510"/>
    </source>
</evidence>
<dbReference type="EMBL" id="JAMKFB020000021">
    <property type="protein sequence ID" value="KAL0162422.1"/>
    <property type="molecule type" value="Genomic_DNA"/>
</dbReference>
<dbReference type="AlphaFoldDB" id="A0ABD0NKE3"/>
<evidence type="ECO:0000313" key="2">
    <source>
        <dbReference type="EMBL" id="KAL0162422.1"/>
    </source>
</evidence>
<dbReference type="Proteomes" id="UP001529510">
    <property type="component" value="Unassembled WGS sequence"/>
</dbReference>
<organism evidence="2 3">
    <name type="scientific">Cirrhinus mrigala</name>
    <name type="common">Mrigala</name>
    <dbReference type="NCBI Taxonomy" id="683832"/>
    <lineage>
        <taxon>Eukaryota</taxon>
        <taxon>Metazoa</taxon>
        <taxon>Chordata</taxon>
        <taxon>Craniata</taxon>
        <taxon>Vertebrata</taxon>
        <taxon>Euteleostomi</taxon>
        <taxon>Actinopterygii</taxon>
        <taxon>Neopterygii</taxon>
        <taxon>Teleostei</taxon>
        <taxon>Ostariophysi</taxon>
        <taxon>Cypriniformes</taxon>
        <taxon>Cyprinidae</taxon>
        <taxon>Labeoninae</taxon>
        <taxon>Labeonini</taxon>
        <taxon>Cirrhinus</taxon>
    </lineage>
</organism>
<feature type="non-terminal residue" evidence="2">
    <location>
        <position position="182"/>
    </location>
</feature>
<evidence type="ECO:0000256" key="1">
    <source>
        <dbReference type="SAM" id="MobiDB-lite"/>
    </source>
</evidence>
<protein>
    <submittedName>
        <fullName evidence="2">Uncharacterized protein</fullName>
    </submittedName>
</protein>
<gene>
    <name evidence="2" type="ORF">M9458_041818</name>
</gene>
<name>A0ABD0NKE3_CIRMR</name>
<sequence length="182" mass="19334">IACVFIDDPTYLTTVCVFVIAGLARLLFTIQPFLQPCSCWLPSHLDISSYPTQLPAPSRLEVPITLALASGPFTLPPAPPWLLPPLAPSRTILLGPSGYSRFPPWSIVAPSLPWTSGPSAMLSPSNPMASLHSSFPQSPPLSPVSTSSPQTSGSLAPPPLLVMVDSPWSSILSESFCHFSSL</sequence>
<reference evidence="2 3" key="1">
    <citation type="submission" date="2024-05" db="EMBL/GenBank/DDBJ databases">
        <title>Genome sequencing and assembly of Indian major carp, Cirrhinus mrigala (Hamilton, 1822).</title>
        <authorList>
            <person name="Mohindra V."/>
            <person name="Chowdhury L.M."/>
            <person name="Lal K."/>
            <person name="Jena J.K."/>
        </authorList>
    </citation>
    <scope>NUCLEOTIDE SEQUENCE [LARGE SCALE GENOMIC DNA]</scope>
    <source>
        <strain evidence="2">CM1030</strain>
        <tissue evidence="2">Blood</tissue>
    </source>
</reference>
<feature type="non-terminal residue" evidence="2">
    <location>
        <position position="1"/>
    </location>
</feature>
<proteinExistence type="predicted"/>
<comment type="caution">
    <text evidence="2">The sequence shown here is derived from an EMBL/GenBank/DDBJ whole genome shotgun (WGS) entry which is preliminary data.</text>
</comment>